<evidence type="ECO:0000313" key="1">
    <source>
        <dbReference type="EMBL" id="BCJ95963.1"/>
    </source>
</evidence>
<sequence>MKRCKKFVKLLSGIMLMGIIVITSSGCKKNENVAVDVKQLGTNLVTEITYEDELSEIDLDTAKNIYEVEEAEITDYSIYVSSGATAEEIAVIGCKDSNSVKIVEEAFETRVENQKTSFQDYVPEELKKLDKAVIIKKGNYVVFSVSNDDTKAKDIINNSLK</sequence>
<dbReference type="InterPro" id="IPR025648">
    <property type="entry name" value="DUF4358"/>
</dbReference>
<dbReference type="PROSITE" id="PS51257">
    <property type="entry name" value="PROKAR_LIPOPROTEIN"/>
    <property type="match status" value="1"/>
</dbReference>
<reference evidence="1 2" key="1">
    <citation type="journal article" date="2016" name="Int. J. Syst. Evol. Microbiol.">
        <title>Descriptions of Anaerotaenia torta gen. nov., sp. nov. and Anaerocolumna cellulosilytica gen. nov., sp. nov. isolated from a methanogenic reactor of cattle waste.</title>
        <authorList>
            <person name="Uek A."/>
            <person name="Ohtaki Y."/>
            <person name="Kaku N."/>
            <person name="Ueki K."/>
        </authorList>
    </citation>
    <scope>NUCLEOTIDE SEQUENCE [LARGE SCALE GENOMIC DNA]</scope>
    <source>
        <strain evidence="1 2">SN021</strain>
    </source>
</reference>
<name>A0A6S6QXM9_9FIRM</name>
<evidence type="ECO:0000313" key="2">
    <source>
        <dbReference type="Proteomes" id="UP000515561"/>
    </source>
</evidence>
<dbReference type="EMBL" id="AP023367">
    <property type="protein sequence ID" value="BCJ95963.1"/>
    <property type="molecule type" value="Genomic_DNA"/>
</dbReference>
<gene>
    <name evidence="1" type="ORF">acsn021_35320</name>
</gene>
<keyword evidence="2" id="KW-1185">Reference proteome</keyword>
<dbReference type="KEGG" id="acel:acsn021_35320"/>
<dbReference type="RefSeq" id="WP_184092351.1">
    <property type="nucleotide sequence ID" value="NZ_AP023367.1"/>
</dbReference>
<dbReference type="Proteomes" id="UP000515561">
    <property type="component" value="Chromosome"/>
</dbReference>
<organism evidence="1 2">
    <name type="scientific">Anaerocolumna cellulosilytica</name>
    <dbReference type="NCBI Taxonomy" id="433286"/>
    <lineage>
        <taxon>Bacteria</taxon>
        <taxon>Bacillati</taxon>
        <taxon>Bacillota</taxon>
        <taxon>Clostridia</taxon>
        <taxon>Lachnospirales</taxon>
        <taxon>Lachnospiraceae</taxon>
        <taxon>Anaerocolumna</taxon>
    </lineage>
</organism>
<dbReference type="Pfam" id="PF14270">
    <property type="entry name" value="DUF4358"/>
    <property type="match status" value="1"/>
</dbReference>
<protein>
    <submittedName>
        <fullName evidence="1">Uncharacterized protein</fullName>
    </submittedName>
</protein>
<proteinExistence type="predicted"/>
<dbReference type="AlphaFoldDB" id="A0A6S6QXM9"/>
<accession>A0A6S6QXM9</accession>